<comment type="pathway">
    <text evidence="1 15">Amino-acid biosynthesis; L-lysine biosynthesis via DAP pathway; LL-2,6-diaminopimelate from (S)-tetrahydrodipicolinate (succinylase route): step 3/3.</text>
</comment>
<dbReference type="InterPro" id="IPR002933">
    <property type="entry name" value="Peptidase_M20"/>
</dbReference>
<dbReference type="AlphaFoldDB" id="E7C3Y7"/>
<feature type="domain" description="Peptidase M20 dimerisation" evidence="16">
    <location>
        <begin position="182"/>
        <end position="286"/>
    </location>
</feature>
<dbReference type="Gene3D" id="3.40.630.10">
    <property type="entry name" value="Zn peptidases"/>
    <property type="match status" value="2"/>
</dbReference>
<comment type="subunit">
    <text evidence="3 15">Homodimer.</text>
</comment>
<feature type="binding site" evidence="15">
    <location>
        <position position="141"/>
    </location>
    <ligand>
        <name>Zn(2+)</name>
        <dbReference type="ChEBI" id="CHEBI:29105"/>
        <label>2</label>
    </ligand>
</feature>
<evidence type="ECO:0000256" key="14">
    <source>
        <dbReference type="ARBA" id="ARBA00051301"/>
    </source>
</evidence>
<feature type="binding site" evidence="15">
    <location>
        <position position="355"/>
    </location>
    <ligand>
        <name>Zn(2+)</name>
        <dbReference type="ChEBI" id="CHEBI:29105"/>
        <label>2</label>
    </ligand>
</feature>
<keyword evidence="10 15" id="KW-0220">Diaminopimelate biosynthesis</keyword>
<evidence type="ECO:0000313" key="17">
    <source>
        <dbReference type="EMBL" id="ADI22161.1"/>
    </source>
</evidence>
<evidence type="ECO:0000256" key="6">
    <source>
        <dbReference type="ARBA" id="ARBA00022605"/>
    </source>
</evidence>
<keyword evidence="6 15" id="KW-0028">Amino-acid biosynthesis</keyword>
<dbReference type="GO" id="GO:0006526">
    <property type="term" value="P:L-arginine biosynthetic process"/>
    <property type="evidence" value="ECO:0007669"/>
    <property type="project" value="TreeGrafter"/>
</dbReference>
<keyword evidence="9 15" id="KW-0862">Zinc</keyword>
<evidence type="ECO:0000256" key="1">
    <source>
        <dbReference type="ARBA" id="ARBA00005130"/>
    </source>
</evidence>
<dbReference type="PANTHER" id="PTHR43808">
    <property type="entry name" value="ACETYLORNITHINE DEACETYLASE"/>
    <property type="match status" value="1"/>
</dbReference>
<dbReference type="GO" id="GO:0009014">
    <property type="term" value="F:succinyl-diaminopimelate desuccinylase activity"/>
    <property type="evidence" value="ECO:0007669"/>
    <property type="project" value="UniProtKB-UniRule"/>
</dbReference>
<gene>
    <name evidence="15" type="primary">dapE</name>
</gene>
<dbReference type="PROSITE" id="PS00759">
    <property type="entry name" value="ARGE_DAPE_CPG2_2"/>
    <property type="match status" value="1"/>
</dbReference>
<feature type="binding site" evidence="15">
    <location>
        <position position="73"/>
    </location>
    <ligand>
        <name>Zn(2+)</name>
        <dbReference type="ChEBI" id="CHEBI:29105"/>
        <label>1</label>
    </ligand>
</feature>
<evidence type="ECO:0000256" key="9">
    <source>
        <dbReference type="ARBA" id="ARBA00022833"/>
    </source>
</evidence>
<reference evidence="17" key="1">
    <citation type="submission" date="2010-01" db="EMBL/GenBank/DDBJ databases">
        <title>Genome fragments of uncultured bacteria from the North Pacific subtropical Gyre.</title>
        <authorList>
            <person name="Pham V.D."/>
            <person name="Delong E.F."/>
        </authorList>
    </citation>
    <scope>NUCLEOTIDE SEQUENCE</scope>
</reference>
<dbReference type="CDD" id="cd03891">
    <property type="entry name" value="M20_DapE_proteobac"/>
    <property type="match status" value="1"/>
</dbReference>
<evidence type="ECO:0000256" key="8">
    <source>
        <dbReference type="ARBA" id="ARBA00022801"/>
    </source>
</evidence>
<keyword evidence="7 15" id="KW-0479">Metal-binding</keyword>
<name>E7C3Y7_9GAMM</name>
<dbReference type="GO" id="GO:0008270">
    <property type="term" value="F:zinc ion binding"/>
    <property type="evidence" value="ECO:0007669"/>
    <property type="project" value="UniProtKB-UniRule"/>
</dbReference>
<dbReference type="GO" id="GO:0009089">
    <property type="term" value="P:lysine biosynthetic process via diaminopimelate"/>
    <property type="evidence" value="ECO:0007669"/>
    <property type="project" value="UniProtKB-UniRule"/>
</dbReference>
<dbReference type="GO" id="GO:0050897">
    <property type="term" value="F:cobalt ion binding"/>
    <property type="evidence" value="ECO:0007669"/>
    <property type="project" value="UniProtKB-UniRule"/>
</dbReference>
<evidence type="ECO:0000256" key="15">
    <source>
        <dbReference type="HAMAP-Rule" id="MF_01690"/>
    </source>
</evidence>
<evidence type="ECO:0000259" key="16">
    <source>
        <dbReference type="Pfam" id="PF07687"/>
    </source>
</evidence>
<feature type="binding site" evidence="15">
    <location>
        <position position="106"/>
    </location>
    <ligand>
        <name>Zn(2+)</name>
        <dbReference type="ChEBI" id="CHEBI:29105"/>
        <label>2</label>
    </ligand>
</feature>
<keyword evidence="8 15" id="KW-0378">Hydrolase</keyword>
<dbReference type="InterPro" id="IPR011650">
    <property type="entry name" value="Peptidase_M20_dimer"/>
</dbReference>
<evidence type="ECO:0000256" key="12">
    <source>
        <dbReference type="ARBA" id="ARBA00023285"/>
    </source>
</evidence>
<accession>E7C3Y7</accession>
<evidence type="ECO:0000256" key="2">
    <source>
        <dbReference type="ARBA" id="ARBA00006746"/>
    </source>
</evidence>
<dbReference type="GO" id="GO:0008777">
    <property type="term" value="F:acetylornithine deacetylase activity"/>
    <property type="evidence" value="ECO:0007669"/>
    <property type="project" value="TreeGrafter"/>
</dbReference>
<dbReference type="SUPFAM" id="SSF53187">
    <property type="entry name" value="Zn-dependent exopeptidases"/>
    <property type="match status" value="1"/>
</dbReference>
<feature type="binding site" evidence="15">
    <location>
        <position position="169"/>
    </location>
    <ligand>
        <name>Zn(2+)</name>
        <dbReference type="ChEBI" id="CHEBI:29105"/>
        <label>1</label>
    </ligand>
</feature>
<evidence type="ECO:0000256" key="4">
    <source>
        <dbReference type="ARBA" id="ARBA00011921"/>
    </source>
</evidence>
<dbReference type="SUPFAM" id="SSF55031">
    <property type="entry name" value="Bacterial exopeptidase dimerisation domain"/>
    <property type="match status" value="1"/>
</dbReference>
<dbReference type="NCBIfam" id="NF009557">
    <property type="entry name" value="PRK13009.1"/>
    <property type="match status" value="1"/>
</dbReference>
<evidence type="ECO:0000256" key="13">
    <source>
        <dbReference type="ARBA" id="ARBA00031891"/>
    </source>
</evidence>
<dbReference type="PANTHER" id="PTHR43808:SF31">
    <property type="entry name" value="N-ACETYL-L-CITRULLINE DEACETYLASE"/>
    <property type="match status" value="1"/>
</dbReference>
<evidence type="ECO:0000256" key="3">
    <source>
        <dbReference type="ARBA" id="ARBA00011738"/>
    </source>
</evidence>
<evidence type="ECO:0000256" key="10">
    <source>
        <dbReference type="ARBA" id="ARBA00022915"/>
    </source>
</evidence>
<dbReference type="InterPro" id="IPR036264">
    <property type="entry name" value="Bact_exopeptidase_dim_dom"/>
</dbReference>
<protein>
    <recommendedName>
        <fullName evidence="5 15">Succinyl-diaminopimelate desuccinylase</fullName>
        <shortName evidence="15">SDAP desuccinylase</shortName>
        <ecNumber evidence="4 15">3.5.1.18</ecNumber>
    </recommendedName>
    <alternativeName>
        <fullName evidence="13 15">N-succinyl-LL-2,6-diaminoheptanedioate amidohydrolase</fullName>
    </alternativeName>
</protein>
<keyword evidence="12 15" id="KW-0170">Cobalt</keyword>
<sequence>MNIRLSIEKSTLKLAQNLIRRASVTPEDGGCQQLISEALKPFGFVSESFDFGGVHNIWLRRGTGNPLIVFAGHTDVVPTGSLERWRFPPFSAIVSQGLLHGRGAADMKGSIAAMVTACQRFAATNQNHTGSIGFLITSDEEGPAINGTKHVITELQKRGESFKWCIVGEPTSRKRIGDTIKNGRRGSLNGTLNLRGIQGHVAYPHLARNPIHHAAPLIVALTNHEWDSGNEDFPPTTLQISNIRGGSGATNVIPDEIEIIFNFRFSPESTVPELQDKFQDICKEQTNDFTIDWQPASPMYHTPAAELVKVARKIIRAKTGIKPTLATDGGTSDGRFISGTGAQVIELGPINRTIHSSDEHVRVSDLGLLSEIYEDILTDLLT</sequence>
<dbReference type="InterPro" id="IPR001261">
    <property type="entry name" value="ArgE/DapE_CS"/>
</dbReference>
<dbReference type="Pfam" id="PF01546">
    <property type="entry name" value="Peptidase_M20"/>
    <property type="match status" value="1"/>
</dbReference>
<dbReference type="EMBL" id="GU567977">
    <property type="protein sequence ID" value="ADI22161.1"/>
    <property type="molecule type" value="Genomic_DNA"/>
</dbReference>
<evidence type="ECO:0000256" key="7">
    <source>
        <dbReference type="ARBA" id="ARBA00022723"/>
    </source>
</evidence>
<dbReference type="Pfam" id="PF07687">
    <property type="entry name" value="M20_dimer"/>
    <property type="match status" value="1"/>
</dbReference>
<organism evidence="17">
    <name type="scientific">uncultured gamma proteobacterium HF0200_24F15</name>
    <dbReference type="NCBI Taxonomy" id="723570"/>
    <lineage>
        <taxon>Bacteria</taxon>
        <taxon>Pseudomonadati</taxon>
        <taxon>Pseudomonadota</taxon>
        <taxon>Gammaproteobacteria</taxon>
        <taxon>environmental samples</taxon>
    </lineage>
</organism>
<dbReference type="HAMAP" id="MF_01690">
    <property type="entry name" value="DapE"/>
    <property type="match status" value="1"/>
</dbReference>
<dbReference type="UniPathway" id="UPA00034">
    <property type="reaction ID" value="UER00021"/>
</dbReference>
<dbReference type="GO" id="GO:0019877">
    <property type="term" value="P:diaminopimelate biosynthetic process"/>
    <property type="evidence" value="ECO:0007669"/>
    <property type="project" value="UniProtKB-UniRule"/>
</dbReference>
<dbReference type="NCBIfam" id="TIGR01246">
    <property type="entry name" value="dapE_proteo"/>
    <property type="match status" value="1"/>
</dbReference>
<proteinExistence type="inferred from homology"/>
<comment type="function">
    <text evidence="15">Catalyzes the hydrolysis of N-succinyl-L,L-diaminopimelic acid (SDAP), forming succinate and LL-2,6-diaminopimelate (DAP), an intermediate involved in the bacterial biosynthesis of lysine and meso-diaminopimelic acid, an essential component of bacterial cell walls.</text>
</comment>
<keyword evidence="11 15" id="KW-0457">Lysine biosynthesis</keyword>
<feature type="active site" description="Proton acceptor" evidence="15">
    <location>
        <position position="140"/>
    </location>
</feature>
<evidence type="ECO:0000256" key="11">
    <source>
        <dbReference type="ARBA" id="ARBA00023154"/>
    </source>
</evidence>
<comment type="similarity">
    <text evidence="2 15">Belongs to the peptidase M20A family. DapE subfamily.</text>
</comment>
<comment type="cofactor">
    <cofactor evidence="15">
        <name>Zn(2+)</name>
        <dbReference type="ChEBI" id="CHEBI:29105"/>
    </cofactor>
    <cofactor evidence="15">
        <name>Co(2+)</name>
        <dbReference type="ChEBI" id="CHEBI:48828"/>
    </cofactor>
    <text evidence="15">Binds 2 Zn(2+) or Co(2+) ions per subunit.</text>
</comment>
<evidence type="ECO:0000256" key="5">
    <source>
        <dbReference type="ARBA" id="ARBA00022391"/>
    </source>
</evidence>
<feature type="binding site" evidence="15">
    <location>
        <position position="106"/>
    </location>
    <ligand>
        <name>Zn(2+)</name>
        <dbReference type="ChEBI" id="CHEBI:29105"/>
        <label>1</label>
    </ligand>
</feature>
<feature type="active site" evidence="15">
    <location>
        <position position="75"/>
    </location>
</feature>
<dbReference type="InterPro" id="IPR005941">
    <property type="entry name" value="DapE_proteobac"/>
</dbReference>
<dbReference type="EC" id="3.5.1.18" evidence="4 15"/>
<comment type="catalytic activity">
    <reaction evidence="14 15">
        <text>N-succinyl-(2S,6S)-2,6-diaminopimelate + H2O = (2S,6S)-2,6-diaminopimelate + succinate</text>
        <dbReference type="Rhea" id="RHEA:22608"/>
        <dbReference type="ChEBI" id="CHEBI:15377"/>
        <dbReference type="ChEBI" id="CHEBI:30031"/>
        <dbReference type="ChEBI" id="CHEBI:57609"/>
        <dbReference type="ChEBI" id="CHEBI:58087"/>
        <dbReference type="EC" id="3.5.1.18"/>
    </reaction>
</comment>
<dbReference type="InterPro" id="IPR050072">
    <property type="entry name" value="Peptidase_M20A"/>
</dbReference>